<evidence type="ECO:0000313" key="3">
    <source>
        <dbReference type="Proteomes" id="UP000054248"/>
    </source>
</evidence>
<feature type="region of interest" description="Disordered" evidence="1">
    <location>
        <begin position="168"/>
        <end position="226"/>
    </location>
</feature>
<keyword evidence="3" id="KW-1185">Reference proteome</keyword>
<feature type="compositionally biased region" description="Polar residues" evidence="1">
    <location>
        <begin position="193"/>
        <end position="207"/>
    </location>
</feature>
<evidence type="ECO:0000313" key="2">
    <source>
        <dbReference type="EMBL" id="KIO33459.1"/>
    </source>
</evidence>
<evidence type="ECO:0008006" key="4">
    <source>
        <dbReference type="Google" id="ProtNLM"/>
    </source>
</evidence>
<dbReference type="OrthoDB" id="3242014at2759"/>
<proteinExistence type="predicted"/>
<reference evidence="2 3" key="1">
    <citation type="submission" date="2014-04" db="EMBL/GenBank/DDBJ databases">
        <authorList>
            <consortium name="DOE Joint Genome Institute"/>
            <person name="Kuo A."/>
            <person name="Girlanda M."/>
            <person name="Perotto S."/>
            <person name="Kohler A."/>
            <person name="Nagy L.G."/>
            <person name="Floudas D."/>
            <person name="Copeland A."/>
            <person name="Barry K.W."/>
            <person name="Cichocki N."/>
            <person name="Veneault-Fourrey C."/>
            <person name="LaButti K."/>
            <person name="Lindquist E.A."/>
            <person name="Lipzen A."/>
            <person name="Lundell T."/>
            <person name="Morin E."/>
            <person name="Murat C."/>
            <person name="Sun H."/>
            <person name="Tunlid A."/>
            <person name="Henrissat B."/>
            <person name="Grigoriev I.V."/>
            <person name="Hibbett D.S."/>
            <person name="Martin F."/>
            <person name="Nordberg H.P."/>
            <person name="Cantor M.N."/>
            <person name="Hua S.X."/>
        </authorList>
    </citation>
    <scope>NUCLEOTIDE SEQUENCE [LARGE SCALE GENOMIC DNA]</scope>
    <source>
        <strain evidence="2 3">MUT 4182</strain>
    </source>
</reference>
<feature type="compositionally biased region" description="Low complexity" evidence="1">
    <location>
        <begin position="28"/>
        <end position="38"/>
    </location>
</feature>
<organism evidence="2 3">
    <name type="scientific">Tulasnella calospora MUT 4182</name>
    <dbReference type="NCBI Taxonomy" id="1051891"/>
    <lineage>
        <taxon>Eukaryota</taxon>
        <taxon>Fungi</taxon>
        <taxon>Dikarya</taxon>
        <taxon>Basidiomycota</taxon>
        <taxon>Agaricomycotina</taxon>
        <taxon>Agaricomycetes</taxon>
        <taxon>Cantharellales</taxon>
        <taxon>Tulasnellaceae</taxon>
        <taxon>Tulasnella</taxon>
    </lineage>
</organism>
<evidence type="ECO:0000256" key="1">
    <source>
        <dbReference type="SAM" id="MobiDB-lite"/>
    </source>
</evidence>
<dbReference type="HOGENOM" id="CLU_866526_0_0_1"/>
<sequence>MSTISQGKERKSFFRKVFGSKTKEEISSSRSPSISSGSVFKSRPPPPPPQTASSSPPQPPFTFSGRDEEECKIFIRDIWQFAHRRAKESDERWKAGLAEFCMVGAAKEWYENELDSRTRKDWDLLKVALTQRFRTTRDQSETIPTTPDSPPPCAEQQLLAGVYDFSQREPKSSFDPTIPTPAPVITAEPSLPLSPQTPSASKLPDTQSPIPPSAPSSLPHASPSSPTRSILAMKSFDLSKASNAIEGYIRIITWDEQPIYLSRSLSDRSCFGPSANSLQASRVVFDPSEDTSGLKLRRCLDRCHNRSYTILRLAVLHLGKP</sequence>
<dbReference type="EMBL" id="KN822948">
    <property type="protein sequence ID" value="KIO33459.1"/>
    <property type="molecule type" value="Genomic_DNA"/>
</dbReference>
<feature type="compositionally biased region" description="Pro residues" evidence="1">
    <location>
        <begin position="43"/>
        <end position="60"/>
    </location>
</feature>
<reference evidence="3" key="2">
    <citation type="submission" date="2015-01" db="EMBL/GenBank/DDBJ databases">
        <title>Evolutionary Origins and Diversification of the Mycorrhizal Mutualists.</title>
        <authorList>
            <consortium name="DOE Joint Genome Institute"/>
            <consortium name="Mycorrhizal Genomics Consortium"/>
            <person name="Kohler A."/>
            <person name="Kuo A."/>
            <person name="Nagy L.G."/>
            <person name="Floudas D."/>
            <person name="Copeland A."/>
            <person name="Barry K.W."/>
            <person name="Cichocki N."/>
            <person name="Veneault-Fourrey C."/>
            <person name="LaButti K."/>
            <person name="Lindquist E.A."/>
            <person name="Lipzen A."/>
            <person name="Lundell T."/>
            <person name="Morin E."/>
            <person name="Murat C."/>
            <person name="Riley R."/>
            <person name="Ohm R."/>
            <person name="Sun H."/>
            <person name="Tunlid A."/>
            <person name="Henrissat B."/>
            <person name="Grigoriev I.V."/>
            <person name="Hibbett D.S."/>
            <person name="Martin F."/>
        </authorList>
    </citation>
    <scope>NUCLEOTIDE SEQUENCE [LARGE SCALE GENOMIC DNA]</scope>
    <source>
        <strain evidence="3">MUT 4182</strain>
    </source>
</reference>
<feature type="region of interest" description="Disordered" evidence="1">
    <location>
        <begin position="19"/>
        <end position="66"/>
    </location>
</feature>
<gene>
    <name evidence="2" type="ORF">M407DRAFT_3986</name>
</gene>
<dbReference type="Proteomes" id="UP000054248">
    <property type="component" value="Unassembled WGS sequence"/>
</dbReference>
<protein>
    <recommendedName>
        <fullName evidence="4">Retrotransposon gag domain-containing protein</fullName>
    </recommendedName>
</protein>
<feature type="compositionally biased region" description="Low complexity" evidence="1">
    <location>
        <begin position="215"/>
        <end position="226"/>
    </location>
</feature>
<name>A0A0C3QWX3_9AGAM</name>
<accession>A0A0C3QWX3</accession>
<dbReference type="AlphaFoldDB" id="A0A0C3QWX3"/>